<protein>
    <submittedName>
        <fullName evidence="2">Uncharacterized protein</fullName>
    </submittedName>
</protein>
<evidence type="ECO:0000313" key="3">
    <source>
        <dbReference type="Proteomes" id="UP000826234"/>
    </source>
</evidence>
<gene>
    <name evidence="2" type="ORF">JD844_000137</name>
</gene>
<evidence type="ECO:0000256" key="1">
    <source>
        <dbReference type="SAM" id="MobiDB-lite"/>
    </source>
</evidence>
<reference evidence="2 3" key="1">
    <citation type="journal article" date="2022" name="Gigascience">
        <title>A chromosome-level genome assembly and annotation of the desert horned lizard, Phrynosoma platyrhinos, provides insight into chromosomal rearrangements among reptiles.</title>
        <authorList>
            <person name="Koochekian N."/>
            <person name="Ascanio A."/>
            <person name="Farleigh K."/>
            <person name="Card D.C."/>
            <person name="Schield D.R."/>
            <person name="Castoe T.A."/>
            <person name="Jezkova T."/>
        </authorList>
    </citation>
    <scope>NUCLEOTIDE SEQUENCE [LARGE SCALE GENOMIC DNA]</scope>
    <source>
        <strain evidence="2">NK-2021</strain>
    </source>
</reference>
<keyword evidence="3" id="KW-1185">Reference proteome</keyword>
<proteinExistence type="predicted"/>
<feature type="compositionally biased region" description="Polar residues" evidence="1">
    <location>
        <begin position="1"/>
        <end position="12"/>
    </location>
</feature>
<accession>A0ABQ7SQ63</accession>
<organism evidence="2 3">
    <name type="scientific">Phrynosoma platyrhinos</name>
    <name type="common">Desert horned lizard</name>
    <dbReference type="NCBI Taxonomy" id="52577"/>
    <lineage>
        <taxon>Eukaryota</taxon>
        <taxon>Metazoa</taxon>
        <taxon>Chordata</taxon>
        <taxon>Craniata</taxon>
        <taxon>Vertebrata</taxon>
        <taxon>Euteleostomi</taxon>
        <taxon>Lepidosauria</taxon>
        <taxon>Squamata</taxon>
        <taxon>Bifurcata</taxon>
        <taxon>Unidentata</taxon>
        <taxon>Episquamata</taxon>
        <taxon>Toxicofera</taxon>
        <taxon>Iguania</taxon>
        <taxon>Phrynosomatidae</taxon>
        <taxon>Phrynosomatinae</taxon>
        <taxon>Phrynosoma</taxon>
    </lineage>
</organism>
<sequence length="133" mass="14617">MVVGKSSQQNQPIRIRSGGRGKVVLEKRPAGGLEQEAEAGTPLLDGNGIAERSSHNGGRSQPKESRGSYRKAKSRLQIREPFSWAVINRVTLTRGHPIPIIKDWHGLSSSKERGEIEKHSRDLLGNFIRTAGT</sequence>
<evidence type="ECO:0000313" key="2">
    <source>
        <dbReference type="EMBL" id="KAH0619480.1"/>
    </source>
</evidence>
<dbReference type="EMBL" id="JAIPUX010003776">
    <property type="protein sequence ID" value="KAH0619480.1"/>
    <property type="molecule type" value="Genomic_DNA"/>
</dbReference>
<dbReference type="Proteomes" id="UP000826234">
    <property type="component" value="Unassembled WGS sequence"/>
</dbReference>
<comment type="caution">
    <text evidence="2">The sequence shown here is derived from an EMBL/GenBank/DDBJ whole genome shotgun (WGS) entry which is preliminary data.</text>
</comment>
<name>A0ABQ7SQ63_PHRPL</name>
<feature type="region of interest" description="Disordered" evidence="1">
    <location>
        <begin position="1"/>
        <end position="74"/>
    </location>
</feature>